<dbReference type="GO" id="GO:0005730">
    <property type="term" value="C:nucleolus"/>
    <property type="evidence" value="ECO:0007669"/>
    <property type="project" value="TreeGrafter"/>
</dbReference>
<comment type="caution">
    <text evidence="7">The sequence shown here is derived from an EMBL/GenBank/DDBJ whole genome shotgun (WGS) entry which is preliminary data.</text>
</comment>
<feature type="compositionally biased region" description="Basic residues" evidence="5">
    <location>
        <begin position="96"/>
        <end position="112"/>
    </location>
</feature>
<sequence length="621" mass="68612">VRDPKRRAAIDRSIKIKVENEGQDFQLRRNLHHRHRQQYLSPPPQQYLRPYPQHEQQTSLVQQQDSLPFHPQHHHRQYMSQQYLALQQNDQDRQHQQQHAHHQHHQPTHRFPRICPQIPQLNEPQKQHQARKMQWHLHHHPTVNPPYQPHLLLQQEQNQVPDLEHAAGMALWRAQMEEDMDRTLHEYHSHNRVPTELLIAPIYAALGSSATIPVFAPTPPTARKVVLATNIAETSVTIPNIVYVIDCGFAKETTYSPESGIEVLRAVPISQGAARQRMGRAGRVREGECYRLYTREGFEGLDEVAVPEILKTDLSAAALQLYAAQLDPFHFDWMDAPEPVALRAALLALVQLGAVRIPDSPAQEGGQLGVVAQITPLGRRMAALPLSPVHARTLLAASERGGPTVARQARDLVALLSVDRSVFVDASGFSQGAHTNNSNNNKRANHTDVEEARDEALSKRIRAGLIHRSGDHATALNVLYAFLEVLESSGRRGGGPAAAKTAAASVKAWCQANYVHEKTVRNVLHVRAQLRTLCRQNGIVCDDDEEEGGRGGGGKKKGVANGHANGNGNAKGGHVNGKSGHVNGNGMDRNGNGEGNAESSSSEDESDDVTAHLLAQSDVEG</sequence>
<dbReference type="Gene3D" id="3.40.50.300">
    <property type="entry name" value="P-loop containing nucleotide triphosphate hydrolases"/>
    <property type="match status" value="1"/>
</dbReference>
<gene>
    <name evidence="7" type="ORF">A4X13_0g8720</name>
</gene>
<dbReference type="InterPro" id="IPR027417">
    <property type="entry name" value="P-loop_NTPase"/>
</dbReference>
<evidence type="ECO:0000256" key="1">
    <source>
        <dbReference type="ARBA" id="ARBA00022741"/>
    </source>
</evidence>
<dbReference type="InterPro" id="IPR001650">
    <property type="entry name" value="Helicase_C-like"/>
</dbReference>
<dbReference type="GO" id="GO:0005524">
    <property type="term" value="F:ATP binding"/>
    <property type="evidence" value="ECO:0007669"/>
    <property type="project" value="UniProtKB-KW"/>
</dbReference>
<evidence type="ECO:0000259" key="6">
    <source>
        <dbReference type="PROSITE" id="PS51194"/>
    </source>
</evidence>
<dbReference type="GO" id="GO:0000462">
    <property type="term" value="P:maturation of SSU-rRNA from tricistronic rRNA transcript (SSU-rRNA, 5.8S rRNA, LSU-rRNA)"/>
    <property type="evidence" value="ECO:0007669"/>
    <property type="project" value="TreeGrafter"/>
</dbReference>
<accession>A0A8T8SDA0</accession>
<evidence type="ECO:0000313" key="7">
    <source>
        <dbReference type="EMBL" id="KAE8237601.1"/>
    </source>
</evidence>
<dbReference type="Gene3D" id="1.20.120.1080">
    <property type="match status" value="1"/>
</dbReference>
<keyword evidence="3" id="KW-0347">Helicase</keyword>
<keyword evidence="4" id="KW-0067">ATP-binding</keyword>
<evidence type="ECO:0000256" key="5">
    <source>
        <dbReference type="SAM" id="MobiDB-lite"/>
    </source>
</evidence>
<dbReference type="Pfam" id="PF21010">
    <property type="entry name" value="HA2_C"/>
    <property type="match status" value="1"/>
</dbReference>
<organism evidence="7 8">
    <name type="scientific">Tilletia indica</name>
    <dbReference type="NCBI Taxonomy" id="43049"/>
    <lineage>
        <taxon>Eukaryota</taxon>
        <taxon>Fungi</taxon>
        <taxon>Dikarya</taxon>
        <taxon>Basidiomycota</taxon>
        <taxon>Ustilaginomycotina</taxon>
        <taxon>Exobasidiomycetes</taxon>
        <taxon>Tilletiales</taxon>
        <taxon>Tilletiaceae</taxon>
        <taxon>Tilletia</taxon>
    </lineage>
</organism>
<feature type="domain" description="Helicase C-terminal" evidence="6">
    <location>
        <begin position="146"/>
        <end position="325"/>
    </location>
</feature>
<dbReference type="AlphaFoldDB" id="A0A8T8SDA0"/>
<dbReference type="SMART" id="SM00847">
    <property type="entry name" value="HA2"/>
    <property type="match status" value="1"/>
</dbReference>
<keyword evidence="8" id="KW-1185">Reference proteome</keyword>
<dbReference type="PROSITE" id="PS51194">
    <property type="entry name" value="HELICASE_CTER"/>
    <property type="match status" value="1"/>
</dbReference>
<dbReference type="SUPFAM" id="SSF52540">
    <property type="entry name" value="P-loop containing nucleoside triphosphate hydrolases"/>
    <property type="match status" value="1"/>
</dbReference>
<dbReference type="PANTHER" id="PTHR18934">
    <property type="entry name" value="ATP-DEPENDENT RNA HELICASE"/>
    <property type="match status" value="1"/>
</dbReference>
<dbReference type="SMART" id="SM00490">
    <property type="entry name" value="HELICc"/>
    <property type="match status" value="1"/>
</dbReference>
<dbReference type="GO" id="GO:0003723">
    <property type="term" value="F:RNA binding"/>
    <property type="evidence" value="ECO:0007669"/>
    <property type="project" value="TreeGrafter"/>
</dbReference>
<dbReference type="InterPro" id="IPR007502">
    <property type="entry name" value="Helicase-assoc_dom"/>
</dbReference>
<evidence type="ECO:0000313" key="8">
    <source>
        <dbReference type="Proteomes" id="UP000077521"/>
    </source>
</evidence>
<dbReference type="Pfam" id="PF04408">
    <property type="entry name" value="WHD_HA2"/>
    <property type="match status" value="1"/>
</dbReference>
<name>A0A8T8SDA0_9BASI</name>
<dbReference type="InterPro" id="IPR048333">
    <property type="entry name" value="HA2_WH"/>
</dbReference>
<reference evidence="7" key="1">
    <citation type="submission" date="2016-04" db="EMBL/GenBank/DDBJ databases">
        <authorList>
            <person name="Nguyen H.D."/>
            <person name="Samba Siva P."/>
            <person name="Cullis J."/>
            <person name="Levesque C.A."/>
            <person name="Hambleton S."/>
        </authorList>
    </citation>
    <scope>NUCLEOTIDE SEQUENCE</scope>
    <source>
        <strain evidence="7">DAOMC 236416</strain>
    </source>
</reference>
<feature type="region of interest" description="Disordered" evidence="5">
    <location>
        <begin position="35"/>
        <end position="62"/>
    </location>
</feature>
<feature type="region of interest" description="Disordered" evidence="5">
    <location>
        <begin position="429"/>
        <end position="452"/>
    </location>
</feature>
<feature type="compositionally biased region" description="Polar residues" evidence="5">
    <location>
        <begin position="429"/>
        <end position="442"/>
    </location>
</feature>
<dbReference type="PANTHER" id="PTHR18934:SF99">
    <property type="entry name" value="ATP-DEPENDENT RNA HELICASE DHX37-RELATED"/>
    <property type="match status" value="1"/>
</dbReference>
<feature type="non-terminal residue" evidence="7">
    <location>
        <position position="1"/>
    </location>
</feature>
<proteinExistence type="predicted"/>
<dbReference type="GO" id="GO:0016787">
    <property type="term" value="F:hydrolase activity"/>
    <property type="evidence" value="ECO:0007669"/>
    <property type="project" value="UniProtKB-KW"/>
</dbReference>
<feature type="region of interest" description="Disordered" evidence="5">
    <location>
        <begin position="541"/>
        <end position="621"/>
    </location>
</feature>
<dbReference type="GO" id="GO:0004386">
    <property type="term" value="F:helicase activity"/>
    <property type="evidence" value="ECO:0007669"/>
    <property type="project" value="UniProtKB-KW"/>
</dbReference>
<feature type="region of interest" description="Disordered" evidence="5">
    <location>
        <begin position="87"/>
        <end position="115"/>
    </location>
</feature>
<protein>
    <recommendedName>
        <fullName evidence="6">Helicase C-terminal domain-containing protein</fullName>
    </recommendedName>
</protein>
<evidence type="ECO:0000256" key="3">
    <source>
        <dbReference type="ARBA" id="ARBA00022806"/>
    </source>
</evidence>
<evidence type="ECO:0000256" key="2">
    <source>
        <dbReference type="ARBA" id="ARBA00022801"/>
    </source>
</evidence>
<dbReference type="CDD" id="cd18791">
    <property type="entry name" value="SF2_C_RHA"/>
    <property type="match status" value="1"/>
</dbReference>
<dbReference type="EMBL" id="LWDF02001718">
    <property type="protein sequence ID" value="KAE8237601.1"/>
    <property type="molecule type" value="Genomic_DNA"/>
</dbReference>
<feature type="non-terminal residue" evidence="7">
    <location>
        <position position="621"/>
    </location>
</feature>
<reference evidence="7" key="2">
    <citation type="journal article" date="2019" name="IMA Fungus">
        <title>Genome sequencing and comparison of five Tilletia species to identify candidate genes for the detection of regulated species infecting wheat.</title>
        <authorList>
            <person name="Nguyen H.D.T."/>
            <person name="Sultana T."/>
            <person name="Kesanakurti P."/>
            <person name="Hambleton S."/>
        </authorList>
    </citation>
    <scope>NUCLEOTIDE SEQUENCE</scope>
    <source>
        <strain evidence="7">DAOMC 236416</strain>
    </source>
</reference>
<feature type="compositionally biased region" description="Low complexity" evidence="5">
    <location>
        <begin position="559"/>
        <end position="568"/>
    </location>
</feature>
<keyword evidence="1" id="KW-0547">Nucleotide-binding</keyword>
<evidence type="ECO:0000256" key="4">
    <source>
        <dbReference type="ARBA" id="ARBA00022840"/>
    </source>
</evidence>
<keyword evidence="2" id="KW-0378">Hydrolase</keyword>
<dbReference type="Pfam" id="PF00271">
    <property type="entry name" value="Helicase_C"/>
    <property type="match status" value="1"/>
</dbReference>
<dbReference type="Proteomes" id="UP000077521">
    <property type="component" value="Unassembled WGS sequence"/>
</dbReference>